<dbReference type="EMBL" id="GBRH01220629">
    <property type="protein sequence ID" value="JAD77266.1"/>
    <property type="molecule type" value="Transcribed_RNA"/>
</dbReference>
<accession>A0A0A9CNT9</accession>
<evidence type="ECO:0000313" key="1">
    <source>
        <dbReference type="EMBL" id="JAD77266.1"/>
    </source>
</evidence>
<sequence length="44" mass="4986">MFRTASQTIICRIFHQLTGSDLNIQDHSLVVFSSLDINSEQSMT</sequence>
<protein>
    <submittedName>
        <fullName evidence="1">Uncharacterized protein</fullName>
    </submittedName>
</protein>
<name>A0A0A9CNT9_ARUDO</name>
<reference evidence="1" key="2">
    <citation type="journal article" date="2015" name="Data Brief">
        <title>Shoot transcriptome of the giant reed, Arundo donax.</title>
        <authorList>
            <person name="Barrero R.A."/>
            <person name="Guerrero F.D."/>
            <person name="Moolhuijzen P."/>
            <person name="Goolsby J.A."/>
            <person name="Tidwell J."/>
            <person name="Bellgard S.E."/>
            <person name="Bellgard M.I."/>
        </authorList>
    </citation>
    <scope>NUCLEOTIDE SEQUENCE</scope>
    <source>
        <tissue evidence="1">Shoot tissue taken approximately 20 cm above the soil surface</tissue>
    </source>
</reference>
<reference evidence="1" key="1">
    <citation type="submission" date="2014-09" db="EMBL/GenBank/DDBJ databases">
        <authorList>
            <person name="Magalhaes I.L.F."/>
            <person name="Oliveira U."/>
            <person name="Santos F.R."/>
            <person name="Vidigal T.H.D.A."/>
            <person name="Brescovit A.D."/>
            <person name="Santos A.J."/>
        </authorList>
    </citation>
    <scope>NUCLEOTIDE SEQUENCE</scope>
    <source>
        <tissue evidence="1">Shoot tissue taken approximately 20 cm above the soil surface</tissue>
    </source>
</reference>
<dbReference type="AlphaFoldDB" id="A0A0A9CNT9"/>
<organism evidence="1">
    <name type="scientific">Arundo donax</name>
    <name type="common">Giant reed</name>
    <name type="synonym">Donax arundinaceus</name>
    <dbReference type="NCBI Taxonomy" id="35708"/>
    <lineage>
        <taxon>Eukaryota</taxon>
        <taxon>Viridiplantae</taxon>
        <taxon>Streptophyta</taxon>
        <taxon>Embryophyta</taxon>
        <taxon>Tracheophyta</taxon>
        <taxon>Spermatophyta</taxon>
        <taxon>Magnoliopsida</taxon>
        <taxon>Liliopsida</taxon>
        <taxon>Poales</taxon>
        <taxon>Poaceae</taxon>
        <taxon>PACMAD clade</taxon>
        <taxon>Arundinoideae</taxon>
        <taxon>Arundineae</taxon>
        <taxon>Arundo</taxon>
    </lineage>
</organism>
<proteinExistence type="predicted"/>